<comment type="caution">
    <text evidence="8">The sequence shown here is derived from an EMBL/GenBank/DDBJ whole genome shotgun (WGS) entry which is preliminary data.</text>
</comment>
<comment type="cofactor">
    <cofactor evidence="1">
        <name>Zn(2+)</name>
        <dbReference type="ChEBI" id="CHEBI:29105"/>
    </cofactor>
</comment>
<dbReference type="InterPro" id="IPR013149">
    <property type="entry name" value="ADH-like_C"/>
</dbReference>
<dbReference type="InterPro" id="IPR045306">
    <property type="entry name" value="SDH-like"/>
</dbReference>
<keyword evidence="6" id="KW-0520">NAD</keyword>
<evidence type="ECO:0000259" key="7">
    <source>
        <dbReference type="SMART" id="SM00829"/>
    </source>
</evidence>
<dbReference type="Gene3D" id="3.90.180.10">
    <property type="entry name" value="Medium-chain alcohol dehydrogenases, catalytic domain"/>
    <property type="match status" value="1"/>
</dbReference>
<dbReference type="InterPro" id="IPR011032">
    <property type="entry name" value="GroES-like_sf"/>
</dbReference>
<keyword evidence="5" id="KW-0560">Oxidoreductase</keyword>
<evidence type="ECO:0000256" key="5">
    <source>
        <dbReference type="ARBA" id="ARBA00023002"/>
    </source>
</evidence>
<dbReference type="InterPro" id="IPR020843">
    <property type="entry name" value="ER"/>
</dbReference>
<evidence type="ECO:0000256" key="6">
    <source>
        <dbReference type="ARBA" id="ARBA00023027"/>
    </source>
</evidence>
<dbReference type="FunFam" id="3.40.50.720:FF:000068">
    <property type="entry name" value="Sorbitol dehydrogenase"/>
    <property type="match status" value="1"/>
</dbReference>
<name>A0A261Y4K6_9FUNG</name>
<dbReference type="GO" id="GO:0046872">
    <property type="term" value="F:metal ion binding"/>
    <property type="evidence" value="ECO:0007669"/>
    <property type="project" value="UniProtKB-KW"/>
</dbReference>
<protein>
    <recommendedName>
        <fullName evidence="7">Enoyl reductase (ER) domain-containing protein</fullName>
    </recommendedName>
</protein>
<dbReference type="InterPro" id="IPR036291">
    <property type="entry name" value="NAD(P)-bd_dom_sf"/>
</dbReference>
<evidence type="ECO:0000256" key="3">
    <source>
        <dbReference type="ARBA" id="ARBA00022723"/>
    </source>
</evidence>
<keyword evidence="3" id="KW-0479">Metal-binding</keyword>
<evidence type="ECO:0000313" key="8">
    <source>
        <dbReference type="EMBL" id="OZJ05556.1"/>
    </source>
</evidence>
<dbReference type="EMBL" id="MVBO01000013">
    <property type="protein sequence ID" value="OZJ05556.1"/>
    <property type="molecule type" value="Genomic_DNA"/>
</dbReference>
<evidence type="ECO:0000313" key="9">
    <source>
        <dbReference type="Proteomes" id="UP000242875"/>
    </source>
</evidence>
<sequence>MTLDNLSVVLKQKGEIVLENREIREPQLGEAQINVKVTGICGSDVHYYVHGGIGSFLVKAPMILGHESAGIVSKLGPGTEASGLKVGDRVAIEPGVGCRMCEYCKGGRYNLCPEMKFAATPPVDGTLCNYYLHAADYCHKLPDTVSLEEGALIEPLSVAVHACGRAGVKPGDRVLVFGAGPVGLLCGAMAKASGARAVGIADIVESRLNFAKSYCNASTFVLPLTNKGEANIDYSRRQSELLRNALMSIPEHGGLGGLPDVVIDATGAETCVQMGMLVAKNGGVVVLVGMGSSLQQVPIAEASGREVDVRGIFRYCNTYPRAIELLASGAIDVKPLITHKYALDDSIAAFEHVRTGKDGAIKVQIVA</sequence>
<dbReference type="GO" id="GO:0006062">
    <property type="term" value="P:sorbitol catabolic process"/>
    <property type="evidence" value="ECO:0007669"/>
    <property type="project" value="TreeGrafter"/>
</dbReference>
<reference evidence="8 9" key="1">
    <citation type="journal article" date="2017" name="Mycologia">
        <title>Bifiguratus adelaidae, gen. et sp. nov., a new member of Mucoromycotina in endophytic and soil-dwelling habitats.</title>
        <authorList>
            <person name="Torres-Cruz T.J."/>
            <person name="Billingsley Tobias T.L."/>
            <person name="Almatruk M."/>
            <person name="Hesse C."/>
            <person name="Kuske C.R."/>
            <person name="Desiro A."/>
            <person name="Benucci G.M."/>
            <person name="Bonito G."/>
            <person name="Stajich J.E."/>
            <person name="Dunlap C."/>
            <person name="Arnold A.E."/>
            <person name="Porras-Alfaro A."/>
        </authorList>
    </citation>
    <scope>NUCLEOTIDE SEQUENCE [LARGE SCALE GENOMIC DNA]</scope>
    <source>
        <strain evidence="8 9">AZ0501</strain>
    </source>
</reference>
<dbReference type="SUPFAM" id="SSF50129">
    <property type="entry name" value="GroES-like"/>
    <property type="match status" value="1"/>
</dbReference>
<dbReference type="GO" id="GO:0003939">
    <property type="term" value="F:L-iditol 2-dehydrogenase (NAD+) activity"/>
    <property type="evidence" value="ECO:0007669"/>
    <property type="project" value="TreeGrafter"/>
</dbReference>
<evidence type="ECO:0000256" key="1">
    <source>
        <dbReference type="ARBA" id="ARBA00001947"/>
    </source>
</evidence>
<evidence type="ECO:0000256" key="4">
    <source>
        <dbReference type="ARBA" id="ARBA00022833"/>
    </source>
</evidence>
<proteinExistence type="inferred from homology"/>
<dbReference type="Gene3D" id="3.40.50.720">
    <property type="entry name" value="NAD(P)-binding Rossmann-like Domain"/>
    <property type="match status" value="1"/>
</dbReference>
<keyword evidence="9" id="KW-1185">Reference proteome</keyword>
<dbReference type="OrthoDB" id="2148442at2759"/>
<dbReference type="AlphaFoldDB" id="A0A261Y4K6"/>
<dbReference type="PANTHER" id="PTHR43161:SF9">
    <property type="entry name" value="SORBITOL DEHYDROGENASE"/>
    <property type="match status" value="1"/>
</dbReference>
<keyword evidence="4" id="KW-0862">Zinc</keyword>
<dbReference type="PANTHER" id="PTHR43161">
    <property type="entry name" value="SORBITOL DEHYDROGENASE"/>
    <property type="match status" value="1"/>
</dbReference>
<dbReference type="CDD" id="cd05285">
    <property type="entry name" value="sorbitol_DH"/>
    <property type="match status" value="1"/>
</dbReference>
<dbReference type="Pfam" id="PF00107">
    <property type="entry name" value="ADH_zinc_N"/>
    <property type="match status" value="1"/>
</dbReference>
<gene>
    <name evidence="8" type="ORF">BZG36_01692</name>
</gene>
<dbReference type="Proteomes" id="UP000242875">
    <property type="component" value="Unassembled WGS sequence"/>
</dbReference>
<accession>A0A261Y4K6</accession>
<evidence type="ECO:0000256" key="2">
    <source>
        <dbReference type="ARBA" id="ARBA00008072"/>
    </source>
</evidence>
<dbReference type="SMART" id="SM00829">
    <property type="entry name" value="PKS_ER"/>
    <property type="match status" value="1"/>
</dbReference>
<comment type="similarity">
    <text evidence="2">Belongs to the zinc-containing alcohol dehydrogenase family.</text>
</comment>
<organism evidence="8 9">
    <name type="scientific">Bifiguratus adelaidae</name>
    <dbReference type="NCBI Taxonomy" id="1938954"/>
    <lineage>
        <taxon>Eukaryota</taxon>
        <taxon>Fungi</taxon>
        <taxon>Fungi incertae sedis</taxon>
        <taxon>Mucoromycota</taxon>
        <taxon>Mucoromycotina</taxon>
        <taxon>Endogonomycetes</taxon>
        <taxon>Endogonales</taxon>
        <taxon>Endogonales incertae sedis</taxon>
        <taxon>Bifiguratus</taxon>
    </lineage>
</organism>
<feature type="domain" description="Enoyl reductase (ER)" evidence="7">
    <location>
        <begin position="14"/>
        <end position="361"/>
    </location>
</feature>
<dbReference type="Pfam" id="PF08240">
    <property type="entry name" value="ADH_N"/>
    <property type="match status" value="1"/>
</dbReference>
<dbReference type="SUPFAM" id="SSF51735">
    <property type="entry name" value="NAD(P)-binding Rossmann-fold domains"/>
    <property type="match status" value="1"/>
</dbReference>
<dbReference type="InterPro" id="IPR013154">
    <property type="entry name" value="ADH-like_N"/>
</dbReference>